<dbReference type="AlphaFoldDB" id="A0A4P9Z2G1"/>
<organism evidence="2 3">
    <name type="scientific">Syncephalis pseudoplumigaleata</name>
    <dbReference type="NCBI Taxonomy" id="1712513"/>
    <lineage>
        <taxon>Eukaryota</taxon>
        <taxon>Fungi</taxon>
        <taxon>Fungi incertae sedis</taxon>
        <taxon>Zoopagomycota</taxon>
        <taxon>Zoopagomycotina</taxon>
        <taxon>Zoopagomycetes</taxon>
        <taxon>Zoopagales</taxon>
        <taxon>Piptocephalidaceae</taxon>
        <taxon>Syncephalis</taxon>
    </lineage>
</organism>
<feature type="compositionally biased region" description="Polar residues" evidence="1">
    <location>
        <begin position="142"/>
        <end position="152"/>
    </location>
</feature>
<proteinExistence type="predicted"/>
<name>A0A4P9Z2G1_9FUNG</name>
<dbReference type="Proteomes" id="UP000278143">
    <property type="component" value="Unassembled WGS sequence"/>
</dbReference>
<accession>A0A4P9Z2G1</accession>
<evidence type="ECO:0000313" key="3">
    <source>
        <dbReference type="Proteomes" id="UP000278143"/>
    </source>
</evidence>
<dbReference type="EMBL" id="KZ989393">
    <property type="protein sequence ID" value="RKP26555.1"/>
    <property type="molecule type" value="Genomic_DNA"/>
</dbReference>
<keyword evidence="3" id="KW-1185">Reference proteome</keyword>
<feature type="region of interest" description="Disordered" evidence="1">
    <location>
        <begin position="118"/>
        <end position="173"/>
    </location>
</feature>
<protein>
    <submittedName>
        <fullName evidence="2">Uncharacterized protein</fullName>
    </submittedName>
</protein>
<dbReference type="OrthoDB" id="10509408at2759"/>
<reference evidence="3" key="1">
    <citation type="journal article" date="2018" name="Nat. Microbiol.">
        <title>Leveraging single-cell genomics to expand the fungal tree of life.</title>
        <authorList>
            <person name="Ahrendt S.R."/>
            <person name="Quandt C.A."/>
            <person name="Ciobanu D."/>
            <person name="Clum A."/>
            <person name="Salamov A."/>
            <person name="Andreopoulos B."/>
            <person name="Cheng J.F."/>
            <person name="Woyke T."/>
            <person name="Pelin A."/>
            <person name="Henrissat B."/>
            <person name="Reynolds N.K."/>
            <person name="Benny G.L."/>
            <person name="Smith M.E."/>
            <person name="James T.Y."/>
            <person name="Grigoriev I.V."/>
        </authorList>
    </citation>
    <scope>NUCLEOTIDE SEQUENCE [LARGE SCALE GENOMIC DNA]</scope>
    <source>
        <strain evidence="3">Benny S71-1</strain>
    </source>
</reference>
<evidence type="ECO:0000256" key="1">
    <source>
        <dbReference type="SAM" id="MobiDB-lite"/>
    </source>
</evidence>
<feature type="region of interest" description="Disordered" evidence="1">
    <location>
        <begin position="370"/>
        <end position="399"/>
    </location>
</feature>
<gene>
    <name evidence="2" type="ORF">SYNPS1DRAFT_27766</name>
</gene>
<evidence type="ECO:0000313" key="2">
    <source>
        <dbReference type="EMBL" id="RKP26555.1"/>
    </source>
</evidence>
<sequence length="399" mass="43009">MADTDCRAACSGNASVYCGGNYHGHDERVIGSIYYQPLSDATRKVAMAMTTMPMDGHATTTTTTTTEFSSHDCAAIASGTSLGAMLFTGISCALFYWCYLRPSLICLSNQRRYEDGGNHLHRSSAGTTTHGSDESGDEEAVPSSTKNGTSHASTSSRGRRSRRRYLDPTTDGNLDEVSGARRWWIKHLGRDRSKTMASSMQSNAASEHGADVAATTKAVARSRGGRRRVSASVISTNTAPSRMEESDYEYYYGEESDSGDGRKHSFHVDRRAVLRGIEAGHSPYTGIGAATSAFPTAVPPRSYDGQHGGIRRGSLSDVFPPLSAHLPPYAPPQQDWYDLRPAGPGIGSIASDLHDSLDYTPRLRIANPSRRYSSNLTGDSASEMSNYTCMTNSNRAAPS</sequence>